<feature type="binding site" evidence="4">
    <location>
        <begin position="89"/>
        <end position="92"/>
    </location>
    <ligand>
        <name>(6R)-10-formyltetrahydrofolate</name>
        <dbReference type="ChEBI" id="CHEBI:195366"/>
    </ligand>
</feature>
<protein>
    <recommendedName>
        <fullName evidence="4">Phosphoribosylglycinamide formyltransferase</fullName>
        <ecNumber evidence="4">2.1.2.2</ecNumber>
    </recommendedName>
    <alternativeName>
        <fullName evidence="4">5'-phosphoribosylglycinamide transformylase</fullName>
    </alternativeName>
    <alternativeName>
        <fullName evidence="4">GAR transformylase</fullName>
        <shortName evidence="4">GART</shortName>
    </alternativeName>
</protein>
<evidence type="ECO:0000256" key="4">
    <source>
        <dbReference type="HAMAP-Rule" id="MF_01930"/>
    </source>
</evidence>
<sequence>MKIAVFASGNGSNFQALVDYFRENKLPDTFEWLFCDQPNAFVLERAEKLHVPFHFFSPKEFSSKREYEEKILEILVEKEIELIVLAGYMRIIGPTLLNAYESRIINIHPSLLPDFPGLHGIRDAFAAEVKETGITIHYIDKGIDTGPIIHQETIEITKEDTLDSLEAKIHQIEHQTYPKIIEAVIKEMQKVEEEKND</sequence>
<name>A0A1V8WRY0_ENTHR</name>
<dbReference type="Proteomes" id="UP000352698">
    <property type="component" value="Unassembled WGS sequence"/>
</dbReference>
<dbReference type="Gene3D" id="3.40.50.170">
    <property type="entry name" value="Formyl transferase, N-terminal domain"/>
    <property type="match status" value="1"/>
</dbReference>
<comment type="pathway">
    <text evidence="1 4">Purine metabolism; IMP biosynthesis via de novo pathway; N(2)-formyl-N(1)-(5-phospho-D-ribosyl)glycinamide from N(1)-(5-phospho-D-ribosyl)glycinamide (10-formyl THF route): step 1/1.</text>
</comment>
<dbReference type="STRING" id="1354.A6P53_05220"/>
<evidence type="ECO:0000256" key="1">
    <source>
        <dbReference type="ARBA" id="ARBA00005054"/>
    </source>
</evidence>
<feature type="domain" description="Formyl transferase N-terminal" evidence="5">
    <location>
        <begin position="1"/>
        <end position="180"/>
    </location>
</feature>
<dbReference type="EMBL" id="CABEEP010000001">
    <property type="protein sequence ID" value="VTQ63277.1"/>
    <property type="molecule type" value="Genomic_DNA"/>
</dbReference>
<dbReference type="UniPathway" id="UPA00074">
    <property type="reaction ID" value="UER00126"/>
</dbReference>
<comment type="catalytic activity">
    <reaction evidence="4">
        <text>N(1)-(5-phospho-beta-D-ribosyl)glycinamide + (6R)-10-formyltetrahydrofolate = N(2)-formyl-N(1)-(5-phospho-beta-D-ribosyl)glycinamide + (6S)-5,6,7,8-tetrahydrofolate + H(+)</text>
        <dbReference type="Rhea" id="RHEA:15053"/>
        <dbReference type="ChEBI" id="CHEBI:15378"/>
        <dbReference type="ChEBI" id="CHEBI:57453"/>
        <dbReference type="ChEBI" id="CHEBI:143788"/>
        <dbReference type="ChEBI" id="CHEBI:147286"/>
        <dbReference type="ChEBI" id="CHEBI:195366"/>
        <dbReference type="EC" id="2.1.2.2"/>
    </reaction>
</comment>
<gene>
    <name evidence="4 6" type="primary">purN</name>
    <name evidence="6" type="ORF">NCTC12204_01217</name>
</gene>
<keyword evidence="3 4" id="KW-0658">Purine biosynthesis</keyword>
<dbReference type="GO" id="GO:0005829">
    <property type="term" value="C:cytosol"/>
    <property type="evidence" value="ECO:0007669"/>
    <property type="project" value="TreeGrafter"/>
</dbReference>
<dbReference type="PANTHER" id="PTHR43369:SF2">
    <property type="entry name" value="PHOSPHORIBOSYLGLYCINAMIDE FORMYLTRANSFERASE"/>
    <property type="match status" value="1"/>
</dbReference>
<dbReference type="EC" id="2.1.2.2" evidence="4"/>
<evidence type="ECO:0000256" key="2">
    <source>
        <dbReference type="ARBA" id="ARBA00022679"/>
    </source>
</evidence>
<dbReference type="InterPro" id="IPR036477">
    <property type="entry name" value="Formyl_transf_N_sf"/>
</dbReference>
<feature type="site" description="Raises pKa of active site His" evidence="4">
    <location>
        <position position="144"/>
    </location>
</feature>
<organism evidence="6 7">
    <name type="scientific">Enterococcus hirae</name>
    <dbReference type="NCBI Taxonomy" id="1354"/>
    <lineage>
        <taxon>Bacteria</taxon>
        <taxon>Bacillati</taxon>
        <taxon>Bacillota</taxon>
        <taxon>Bacilli</taxon>
        <taxon>Lactobacillales</taxon>
        <taxon>Enterococcaceae</taxon>
        <taxon>Enterococcus</taxon>
    </lineage>
</organism>
<feature type="binding site" evidence="4">
    <location>
        <begin position="11"/>
        <end position="13"/>
    </location>
    <ligand>
        <name>N(1)-(5-phospho-beta-D-ribosyl)glycinamide</name>
        <dbReference type="ChEBI" id="CHEBI:143788"/>
    </ligand>
</feature>
<feature type="active site" description="Proton donor" evidence="4">
    <location>
        <position position="108"/>
    </location>
</feature>
<accession>A0A1V8WRY0</accession>
<evidence type="ECO:0000259" key="5">
    <source>
        <dbReference type="Pfam" id="PF00551"/>
    </source>
</evidence>
<comment type="function">
    <text evidence="4">Catalyzes the transfer of a formyl group from 10-formyltetrahydrofolate to 5-phospho-ribosyl-glycinamide (GAR), producing 5-phospho-ribosyl-N-formylglycinamide (FGAR) and tetrahydrofolate.</text>
</comment>
<feature type="binding site" evidence="4">
    <location>
        <position position="65"/>
    </location>
    <ligand>
        <name>(6R)-10-formyltetrahydrofolate</name>
        <dbReference type="ChEBI" id="CHEBI:195366"/>
    </ligand>
</feature>
<dbReference type="RefSeq" id="WP_010737442.1">
    <property type="nucleotide sequence ID" value="NZ_AP027299.1"/>
</dbReference>
<dbReference type="NCBIfam" id="TIGR00639">
    <property type="entry name" value="PurN"/>
    <property type="match status" value="1"/>
</dbReference>
<feature type="binding site" evidence="4">
    <location>
        <position position="106"/>
    </location>
    <ligand>
        <name>(6R)-10-formyltetrahydrofolate</name>
        <dbReference type="ChEBI" id="CHEBI:195366"/>
    </ligand>
</feature>
<proteinExistence type="inferred from homology"/>
<dbReference type="Pfam" id="PF00551">
    <property type="entry name" value="Formyl_trans_N"/>
    <property type="match status" value="1"/>
</dbReference>
<dbReference type="CDD" id="cd08645">
    <property type="entry name" value="FMT_core_GART"/>
    <property type="match status" value="1"/>
</dbReference>
<comment type="caution">
    <text evidence="6">The sequence shown here is derived from an EMBL/GenBank/DDBJ whole genome shotgun (WGS) entry which is preliminary data.</text>
</comment>
<dbReference type="HAMAP" id="MF_01930">
    <property type="entry name" value="PurN"/>
    <property type="match status" value="1"/>
</dbReference>
<dbReference type="FunFam" id="3.40.50.170:FF:000007">
    <property type="entry name" value="Phosphoribosylglycinamide formyltransferase"/>
    <property type="match status" value="1"/>
</dbReference>
<dbReference type="GO" id="GO:0004644">
    <property type="term" value="F:phosphoribosylglycinamide formyltransferase activity"/>
    <property type="evidence" value="ECO:0007669"/>
    <property type="project" value="UniProtKB-UniRule"/>
</dbReference>
<dbReference type="AlphaFoldDB" id="A0A1V8WRY0"/>
<dbReference type="InterPro" id="IPR002376">
    <property type="entry name" value="Formyl_transf_N"/>
</dbReference>
<comment type="similarity">
    <text evidence="4">Belongs to the GART family.</text>
</comment>
<keyword evidence="2 4" id="KW-0808">Transferase</keyword>
<reference evidence="6 7" key="1">
    <citation type="submission" date="2019-05" db="EMBL/GenBank/DDBJ databases">
        <authorList>
            <consortium name="Pathogen Informatics"/>
        </authorList>
    </citation>
    <scope>NUCLEOTIDE SEQUENCE [LARGE SCALE GENOMIC DNA]</scope>
    <source>
        <strain evidence="6 7">NCTC12204</strain>
    </source>
</reference>
<dbReference type="PANTHER" id="PTHR43369">
    <property type="entry name" value="PHOSPHORIBOSYLGLYCINAMIDE FORMYLTRANSFERASE"/>
    <property type="match status" value="1"/>
</dbReference>
<dbReference type="GO" id="GO:0006189">
    <property type="term" value="P:'de novo' IMP biosynthetic process"/>
    <property type="evidence" value="ECO:0007669"/>
    <property type="project" value="UniProtKB-UniRule"/>
</dbReference>
<evidence type="ECO:0000313" key="6">
    <source>
        <dbReference type="EMBL" id="VTQ63277.1"/>
    </source>
</evidence>
<evidence type="ECO:0000313" key="7">
    <source>
        <dbReference type="Proteomes" id="UP000352698"/>
    </source>
</evidence>
<dbReference type="InterPro" id="IPR004607">
    <property type="entry name" value="GART"/>
</dbReference>
<evidence type="ECO:0000256" key="3">
    <source>
        <dbReference type="ARBA" id="ARBA00022755"/>
    </source>
</evidence>
<dbReference type="SUPFAM" id="SSF53328">
    <property type="entry name" value="Formyltransferase"/>
    <property type="match status" value="1"/>
</dbReference>